<sequence length="88" mass="10222">SRYARIIEYTAFALRMIAEAYLLCTFSYVRTCLSAKYRSTVMFTSKLYSDTNIHIRIMDITTIISSAIESYLITPVSIRMSGNRRMMK</sequence>
<evidence type="ECO:0000313" key="2">
    <source>
        <dbReference type="Proteomes" id="UP001328107"/>
    </source>
</evidence>
<keyword evidence="2" id="KW-1185">Reference proteome</keyword>
<accession>A0AAN5I4R1</accession>
<reference evidence="2" key="1">
    <citation type="submission" date="2022-10" db="EMBL/GenBank/DDBJ databases">
        <title>Genome assembly of Pristionchus species.</title>
        <authorList>
            <person name="Yoshida K."/>
            <person name="Sommer R.J."/>
        </authorList>
    </citation>
    <scope>NUCLEOTIDE SEQUENCE [LARGE SCALE GENOMIC DNA]</scope>
    <source>
        <strain evidence="2">RS5460</strain>
    </source>
</reference>
<protein>
    <submittedName>
        <fullName evidence="1">Uncharacterized protein</fullName>
    </submittedName>
</protein>
<dbReference type="AlphaFoldDB" id="A0AAN5I4R1"/>
<dbReference type="EMBL" id="BTRK01000005">
    <property type="protein sequence ID" value="GMR51360.1"/>
    <property type="molecule type" value="Genomic_DNA"/>
</dbReference>
<comment type="caution">
    <text evidence="1">The sequence shown here is derived from an EMBL/GenBank/DDBJ whole genome shotgun (WGS) entry which is preliminary data.</text>
</comment>
<dbReference type="Proteomes" id="UP001328107">
    <property type="component" value="Unassembled WGS sequence"/>
</dbReference>
<name>A0AAN5I4R1_9BILA</name>
<organism evidence="1 2">
    <name type="scientific">Pristionchus mayeri</name>
    <dbReference type="NCBI Taxonomy" id="1317129"/>
    <lineage>
        <taxon>Eukaryota</taxon>
        <taxon>Metazoa</taxon>
        <taxon>Ecdysozoa</taxon>
        <taxon>Nematoda</taxon>
        <taxon>Chromadorea</taxon>
        <taxon>Rhabditida</taxon>
        <taxon>Rhabditina</taxon>
        <taxon>Diplogasteromorpha</taxon>
        <taxon>Diplogasteroidea</taxon>
        <taxon>Neodiplogasteridae</taxon>
        <taxon>Pristionchus</taxon>
    </lineage>
</organism>
<feature type="non-terminal residue" evidence="1">
    <location>
        <position position="88"/>
    </location>
</feature>
<evidence type="ECO:0000313" key="1">
    <source>
        <dbReference type="EMBL" id="GMR51360.1"/>
    </source>
</evidence>
<feature type="non-terminal residue" evidence="1">
    <location>
        <position position="1"/>
    </location>
</feature>
<gene>
    <name evidence="1" type="ORF">PMAYCL1PPCAC_21555</name>
</gene>
<proteinExistence type="predicted"/>